<accession>A0ACC1NXC9</accession>
<sequence length="1154" mass="124405">MYNFIRGWIILTSLISASEAVTESYNGQYADDCPELCSNAGASPSNWTHIHTIKELQSCNKTILFDVNLQALVDDHETVITIRGCSASESDNPGINARENTAIDNVKANEQTVASCSGKETSISIQPQVGGQVSHLGTGATARPDDIQSATRQLSDFFQQNSGCGTSVLFAKSNSAVIGMVLKGQPSSLQICDAEDASKHFGIYASGFPDIAVAQSAVRDWANGNCINGSKPLATLEMGILVAFADRYNTTSLKGNVTAFPHVPKLAARSTCRTGQVIATDRGCFDLADRCGISSNDLQKYNSRSDFCTTLKVGQYFCCSPGDLPDMTPQPNSDGSCKSYSVTSVDSCWSIANAFGITQDALESFNKNTWGWSGCSPLMNGLNICISKGTPPMPAAVAGTTCGPQVPGTKQPTDGTPIAELNPCPLNACCDVWGFCGTTADFCTKTPADNGNPGTTQPGTASCISNCGVDLVNNSQGPKNAIDGFDFDWEYPGAPDIPDITPGSPDEGDNYLGFLSLLRARLPPNKSLSIALPASFWYLKQYPVKNIARYVDYFIYMTYDLHGQWDVDNKWAIPSCTGGNCLRSHVNKTETLNALVMLTKAGVQSSQIMVGVSSYGRSFRMQDENCSGPFCTFAGGRGQSQAYKGRCTGTGGYIANAELNEIIGNHGGFSIVKSFVDSTSNSNILMYGNPGAVDWVAYMDGDTKADRVNWIKQQNFGGFSDWAIDLESFTGDDTNPGTDDDDEPDFADLSDDDDSATTCGTNPGSLQSISDSLDNLSRRCASLFTLDVLATMIDDSLVLFDENNKDYDTKFGYYEKWVKENIDAKLDNFTEFGRGEGNQFFKCNWKAGKRTGSGPCTAVPHFWDEETTFEVDFELVDENGFYAAASDKLGIDRDWIAFGNRDKDYECRSTVNEATQRRPGMGNTGAPPPCSRYYMKRHNVPIKADDSKIKIPSPKEMIVNILPNITSLRETMVTTSALVNLGIYDDTQDETDVMDAVVGYSMPVLQLSESVDSMKTVKDIGERAHDEDKRNLIMKIISYVLMALPFVGEAIGSVVGSATALARIAMIVTQVGTAATTIADIIEDSDSAPYAILGLILSSGPGGGGRLTRQDALGRSAAARRLMKEGDLSKFTDSFKAKDALVKKISQKPTTCKA</sequence>
<gene>
    <name evidence="1" type="ORF">NQ176_g326</name>
</gene>
<comment type="caution">
    <text evidence="1">The sequence shown here is derived from an EMBL/GenBank/DDBJ whole genome shotgun (WGS) entry which is preliminary data.</text>
</comment>
<proteinExistence type="predicted"/>
<organism evidence="1 2">
    <name type="scientific">Zarea fungicola</name>
    <dbReference type="NCBI Taxonomy" id="93591"/>
    <lineage>
        <taxon>Eukaryota</taxon>
        <taxon>Fungi</taxon>
        <taxon>Dikarya</taxon>
        <taxon>Ascomycota</taxon>
        <taxon>Pezizomycotina</taxon>
        <taxon>Sordariomycetes</taxon>
        <taxon>Hypocreomycetidae</taxon>
        <taxon>Hypocreales</taxon>
        <taxon>Cordycipitaceae</taxon>
        <taxon>Zarea</taxon>
    </lineage>
</organism>
<protein>
    <submittedName>
        <fullName evidence="1">Uncharacterized protein</fullName>
    </submittedName>
</protein>
<reference evidence="1" key="1">
    <citation type="submission" date="2022-08" db="EMBL/GenBank/DDBJ databases">
        <title>Genome Sequence of Lecanicillium fungicola.</title>
        <authorList>
            <person name="Buettner E."/>
        </authorList>
    </citation>
    <scope>NUCLEOTIDE SEQUENCE</scope>
    <source>
        <strain evidence="1">Babe33</strain>
    </source>
</reference>
<evidence type="ECO:0000313" key="2">
    <source>
        <dbReference type="Proteomes" id="UP001143910"/>
    </source>
</evidence>
<name>A0ACC1NXC9_9HYPO</name>
<dbReference type="Proteomes" id="UP001143910">
    <property type="component" value="Unassembled WGS sequence"/>
</dbReference>
<dbReference type="EMBL" id="JANJQO010000011">
    <property type="protein sequence ID" value="KAJ2983945.1"/>
    <property type="molecule type" value="Genomic_DNA"/>
</dbReference>
<keyword evidence="2" id="KW-1185">Reference proteome</keyword>
<evidence type="ECO:0000313" key="1">
    <source>
        <dbReference type="EMBL" id="KAJ2983945.1"/>
    </source>
</evidence>